<proteinExistence type="predicted"/>
<keyword evidence="2" id="KW-1185">Reference proteome</keyword>
<evidence type="ECO:0000313" key="2">
    <source>
        <dbReference type="Proteomes" id="UP000027586"/>
    </source>
</evidence>
<dbReference type="Proteomes" id="UP000027586">
    <property type="component" value="Unassembled WGS sequence"/>
</dbReference>
<comment type="caution">
    <text evidence="1">The sequence shown here is derived from an EMBL/GenBank/DDBJ whole genome shotgun (WGS) entry which is preliminary data.</text>
</comment>
<accession>A0A068RQ09</accession>
<dbReference type="OrthoDB" id="2214470at2759"/>
<dbReference type="EMBL" id="CBTN010000012">
    <property type="protein sequence ID" value="CDH52064.1"/>
    <property type="molecule type" value="Genomic_DNA"/>
</dbReference>
<protein>
    <submittedName>
        <fullName evidence="1">Uncharacterized protein</fullName>
    </submittedName>
</protein>
<sequence length="418" mass="47652">MDYHTEFAGQFVVHPSLPQDIVDTYNVLASGRNNLCGDAVPYSFDAIVHHLHGLPPGTSKRTAMEYGRMLRMTKTPSSWCGWRLYNTTSDDNNNSNTTTTLRWSEMEEFDEYMYWLQYVIDFITLLAKSFHNIDIQAFQGAISWAGQHNDADQGTLRVFRRIVQEATSFFPDDFLPLPPIPPTARVSWYMPPAIPILTTQRYNIPHGEPFQSVFVVRAYVTMPIYQTLQIMNMNDMLFDGGYSRADYVVHLARVDQQADAHQLVLQIHHETSATINHPEDLVLFDRARIELDAISGQWCHRGSSIPAAVGFSSAVQEQLCHTFSWLRSFRRGVPMDYFASIIGGGSRTCSTCRSWFVGPAQVRAVFSWPHGHVQTPFLGNYCSMTCFRRHHHNLVEGSFFQSPLSSIGERSETQYDNN</sequence>
<dbReference type="VEuPathDB" id="FungiDB:LCOR_03593.1"/>
<evidence type="ECO:0000313" key="1">
    <source>
        <dbReference type="EMBL" id="CDH52064.1"/>
    </source>
</evidence>
<dbReference type="AlphaFoldDB" id="A0A068RQ09"/>
<name>A0A068RQ09_9FUNG</name>
<gene>
    <name evidence="1" type="ORF">LCOR_03593.1</name>
</gene>
<organism evidence="1 2">
    <name type="scientific">Lichtheimia corymbifera JMRC:FSU:9682</name>
    <dbReference type="NCBI Taxonomy" id="1263082"/>
    <lineage>
        <taxon>Eukaryota</taxon>
        <taxon>Fungi</taxon>
        <taxon>Fungi incertae sedis</taxon>
        <taxon>Mucoromycota</taxon>
        <taxon>Mucoromycotina</taxon>
        <taxon>Mucoromycetes</taxon>
        <taxon>Mucorales</taxon>
        <taxon>Lichtheimiaceae</taxon>
        <taxon>Lichtheimia</taxon>
    </lineage>
</organism>
<reference evidence="1" key="1">
    <citation type="submission" date="2013-08" db="EMBL/GenBank/DDBJ databases">
        <title>Gene expansion shapes genome architecture in the human pathogen Lichtheimia corymbifera: an evolutionary genomics analysis in the ancient terrestrial Mucorales (Mucoromycotina).</title>
        <authorList>
            <person name="Schwartze V.U."/>
            <person name="Winter S."/>
            <person name="Shelest E."/>
            <person name="Marcet-Houben M."/>
            <person name="Horn F."/>
            <person name="Wehner S."/>
            <person name="Hoffmann K."/>
            <person name="Riege K."/>
            <person name="Sammeth M."/>
            <person name="Nowrousian M."/>
            <person name="Valiante V."/>
            <person name="Linde J."/>
            <person name="Jacobsen I.D."/>
            <person name="Marz M."/>
            <person name="Brakhage A.A."/>
            <person name="Gabaldon T."/>
            <person name="Bocker S."/>
            <person name="Voigt K."/>
        </authorList>
    </citation>
    <scope>NUCLEOTIDE SEQUENCE [LARGE SCALE GENOMIC DNA]</scope>
    <source>
        <strain evidence="1">FSU 9682</strain>
    </source>
</reference>